<feature type="transmembrane region" description="Helical" evidence="8">
    <location>
        <begin position="75"/>
        <end position="98"/>
    </location>
</feature>
<dbReference type="PANTHER" id="PTHR21143">
    <property type="entry name" value="INVERTEBRATE GUSTATORY RECEPTOR"/>
    <property type="match status" value="1"/>
</dbReference>
<dbReference type="GO" id="GO:0043025">
    <property type="term" value="C:neuronal cell body"/>
    <property type="evidence" value="ECO:0007669"/>
    <property type="project" value="TreeGrafter"/>
</dbReference>
<feature type="transmembrane region" description="Helical" evidence="8">
    <location>
        <begin position="7"/>
        <end position="25"/>
    </location>
</feature>
<evidence type="ECO:0000313" key="9">
    <source>
        <dbReference type="EMBL" id="CAH0713978.1"/>
    </source>
</evidence>
<gene>
    <name evidence="9" type="ORF">BINO364_LOCUS1073</name>
</gene>
<dbReference type="OrthoDB" id="6478931at2759"/>
<dbReference type="GO" id="GO:0030424">
    <property type="term" value="C:axon"/>
    <property type="evidence" value="ECO:0007669"/>
    <property type="project" value="TreeGrafter"/>
</dbReference>
<dbReference type="GO" id="GO:0030425">
    <property type="term" value="C:dendrite"/>
    <property type="evidence" value="ECO:0007669"/>
    <property type="project" value="TreeGrafter"/>
</dbReference>
<dbReference type="GO" id="GO:0007635">
    <property type="term" value="P:chemosensory behavior"/>
    <property type="evidence" value="ECO:0007669"/>
    <property type="project" value="TreeGrafter"/>
</dbReference>
<keyword evidence="10" id="KW-1185">Reference proteome</keyword>
<keyword evidence="2" id="KW-1003">Cell membrane</keyword>
<organism evidence="9 10">
    <name type="scientific">Brenthis ino</name>
    <name type="common">lesser marbled fritillary</name>
    <dbReference type="NCBI Taxonomy" id="405034"/>
    <lineage>
        <taxon>Eukaryota</taxon>
        <taxon>Metazoa</taxon>
        <taxon>Ecdysozoa</taxon>
        <taxon>Arthropoda</taxon>
        <taxon>Hexapoda</taxon>
        <taxon>Insecta</taxon>
        <taxon>Pterygota</taxon>
        <taxon>Neoptera</taxon>
        <taxon>Endopterygota</taxon>
        <taxon>Lepidoptera</taxon>
        <taxon>Glossata</taxon>
        <taxon>Ditrysia</taxon>
        <taxon>Papilionoidea</taxon>
        <taxon>Nymphalidae</taxon>
        <taxon>Heliconiinae</taxon>
        <taxon>Argynnini</taxon>
        <taxon>Brenthis</taxon>
    </lineage>
</organism>
<dbReference type="GO" id="GO:0050909">
    <property type="term" value="P:sensory perception of taste"/>
    <property type="evidence" value="ECO:0007669"/>
    <property type="project" value="InterPro"/>
</dbReference>
<reference evidence="9" key="1">
    <citation type="submission" date="2021-12" db="EMBL/GenBank/DDBJ databases">
        <authorList>
            <person name="Martin H S."/>
        </authorList>
    </citation>
    <scope>NUCLEOTIDE SEQUENCE</scope>
</reference>
<dbReference type="Proteomes" id="UP000838878">
    <property type="component" value="Chromosome 1"/>
</dbReference>
<keyword evidence="3 8" id="KW-0812">Transmembrane</keyword>
<sequence length="100" mass="11843">MLNLDRTILKIVWIIFRCAMLILLIEPCHQTCKQFQMMRVLVSRLICKSTEKETKEELYSFSYQLMQDMPKFSPLGMFTFTRQLLLATAGAFFSYLVILY</sequence>
<evidence type="ECO:0000256" key="1">
    <source>
        <dbReference type="ARBA" id="ARBA00004651"/>
    </source>
</evidence>
<dbReference type="PANTHER" id="PTHR21143:SF123">
    <property type="entry name" value="GUSTATORY RECEPTOR FOR SUGAR TASTE 43A-RELATED"/>
    <property type="match status" value="1"/>
</dbReference>
<protein>
    <recommendedName>
        <fullName evidence="11">Gustatory receptor</fullName>
    </recommendedName>
</protein>
<proteinExistence type="predicted"/>
<evidence type="ECO:0000256" key="3">
    <source>
        <dbReference type="ARBA" id="ARBA00022692"/>
    </source>
</evidence>
<dbReference type="GO" id="GO:0007165">
    <property type="term" value="P:signal transduction"/>
    <property type="evidence" value="ECO:0007669"/>
    <property type="project" value="UniProtKB-KW"/>
</dbReference>
<dbReference type="EMBL" id="OV170221">
    <property type="protein sequence ID" value="CAH0713978.1"/>
    <property type="molecule type" value="Genomic_DNA"/>
</dbReference>
<evidence type="ECO:0000256" key="4">
    <source>
        <dbReference type="ARBA" id="ARBA00022989"/>
    </source>
</evidence>
<evidence type="ECO:0008006" key="11">
    <source>
        <dbReference type="Google" id="ProtNLM"/>
    </source>
</evidence>
<dbReference type="Pfam" id="PF08395">
    <property type="entry name" value="7tm_7"/>
    <property type="match status" value="1"/>
</dbReference>
<feature type="non-terminal residue" evidence="9">
    <location>
        <position position="100"/>
    </location>
</feature>
<evidence type="ECO:0000256" key="6">
    <source>
        <dbReference type="ARBA" id="ARBA00023170"/>
    </source>
</evidence>
<keyword evidence="4 8" id="KW-1133">Transmembrane helix</keyword>
<accession>A0A8J9V1X0</accession>
<keyword evidence="6" id="KW-0675">Receptor</keyword>
<keyword evidence="5 8" id="KW-0472">Membrane</keyword>
<dbReference type="AlphaFoldDB" id="A0A8J9V1X0"/>
<name>A0A8J9V1X0_9NEOP</name>
<evidence type="ECO:0000256" key="8">
    <source>
        <dbReference type="SAM" id="Phobius"/>
    </source>
</evidence>
<evidence type="ECO:0000256" key="2">
    <source>
        <dbReference type="ARBA" id="ARBA00022475"/>
    </source>
</evidence>
<dbReference type="GO" id="GO:0005886">
    <property type="term" value="C:plasma membrane"/>
    <property type="evidence" value="ECO:0007669"/>
    <property type="project" value="UniProtKB-SubCell"/>
</dbReference>
<evidence type="ECO:0000256" key="5">
    <source>
        <dbReference type="ARBA" id="ARBA00023136"/>
    </source>
</evidence>
<keyword evidence="7" id="KW-0807">Transducer</keyword>
<evidence type="ECO:0000313" key="10">
    <source>
        <dbReference type="Proteomes" id="UP000838878"/>
    </source>
</evidence>
<dbReference type="GO" id="GO:0008049">
    <property type="term" value="P:male courtship behavior"/>
    <property type="evidence" value="ECO:0007669"/>
    <property type="project" value="TreeGrafter"/>
</dbReference>
<evidence type="ECO:0000256" key="7">
    <source>
        <dbReference type="ARBA" id="ARBA00023224"/>
    </source>
</evidence>
<comment type="subcellular location">
    <subcellularLocation>
        <location evidence="1">Cell membrane</location>
        <topology evidence="1">Multi-pass membrane protein</topology>
    </subcellularLocation>
</comment>
<dbReference type="InterPro" id="IPR013604">
    <property type="entry name" value="7TM_chemorcpt"/>
</dbReference>